<dbReference type="EMBL" id="PPPD01000001">
    <property type="protein sequence ID" value="PNY82456.1"/>
    <property type="molecule type" value="Genomic_DNA"/>
</dbReference>
<feature type="domain" description="DUF1468" evidence="2">
    <location>
        <begin position="23"/>
        <end position="164"/>
    </location>
</feature>
<dbReference type="Pfam" id="PF07331">
    <property type="entry name" value="TctB"/>
    <property type="match status" value="1"/>
</dbReference>
<evidence type="ECO:0000313" key="3">
    <source>
        <dbReference type="EMBL" id="PNY82456.1"/>
    </source>
</evidence>
<feature type="transmembrane region" description="Helical" evidence="1">
    <location>
        <begin position="53"/>
        <end position="74"/>
    </location>
</feature>
<feature type="transmembrane region" description="Helical" evidence="1">
    <location>
        <begin position="137"/>
        <end position="155"/>
    </location>
</feature>
<dbReference type="Proteomes" id="UP000236379">
    <property type="component" value="Unassembled WGS sequence"/>
</dbReference>
<dbReference type="OrthoDB" id="7347328at2"/>
<protein>
    <recommendedName>
        <fullName evidence="2">DUF1468 domain-containing protein</fullName>
    </recommendedName>
</protein>
<keyword evidence="4" id="KW-1185">Reference proteome</keyword>
<organism evidence="3 4">
    <name type="scientific">Deinococcus koreensis</name>
    <dbReference type="NCBI Taxonomy" id="2054903"/>
    <lineage>
        <taxon>Bacteria</taxon>
        <taxon>Thermotogati</taxon>
        <taxon>Deinococcota</taxon>
        <taxon>Deinococci</taxon>
        <taxon>Deinococcales</taxon>
        <taxon>Deinococcaceae</taxon>
        <taxon>Deinococcus</taxon>
    </lineage>
</organism>
<evidence type="ECO:0000259" key="2">
    <source>
        <dbReference type="Pfam" id="PF07331"/>
    </source>
</evidence>
<keyword evidence="1" id="KW-0472">Membrane</keyword>
<keyword evidence="1" id="KW-1133">Transmembrane helix</keyword>
<dbReference type="InterPro" id="IPR009936">
    <property type="entry name" value="DUF1468"/>
</dbReference>
<sequence>MSDPSRPSPPDPPRAPSVPDLLMALGVTLLGALLLYGTLRIPPGTDAVVGPRVFPLTVSLGTLALGTWLAVLTLRGERAGPAGAPDTSPDAPADLKAPGLILGGFLLGMVLIPPLGFVPGTALMAFCVALALGERRWALMVGVALLLAVLIFLVFTRGLGLSLPAGVLGGLL</sequence>
<comment type="caution">
    <text evidence="3">The sequence shown here is derived from an EMBL/GenBank/DDBJ whole genome shotgun (WGS) entry which is preliminary data.</text>
</comment>
<dbReference type="RefSeq" id="WP_103312888.1">
    <property type="nucleotide sequence ID" value="NZ_PPPD01000001.1"/>
</dbReference>
<gene>
    <name evidence="3" type="ORF">CVO96_14855</name>
</gene>
<feature type="transmembrane region" description="Helical" evidence="1">
    <location>
        <begin position="105"/>
        <end position="131"/>
    </location>
</feature>
<name>A0A2K3V103_9DEIO</name>
<feature type="transmembrane region" description="Helical" evidence="1">
    <location>
        <begin position="21"/>
        <end position="41"/>
    </location>
</feature>
<dbReference type="AlphaFoldDB" id="A0A2K3V103"/>
<keyword evidence="1" id="KW-0812">Transmembrane</keyword>
<proteinExistence type="predicted"/>
<evidence type="ECO:0000313" key="4">
    <source>
        <dbReference type="Proteomes" id="UP000236379"/>
    </source>
</evidence>
<reference evidence="3 4" key="1">
    <citation type="submission" date="2018-01" db="EMBL/GenBank/DDBJ databases">
        <title>Deinococcus koreensis sp. nov., a radiation-resistant bacterium isolated from river water.</title>
        <authorList>
            <person name="Choi A."/>
        </authorList>
    </citation>
    <scope>NUCLEOTIDE SEQUENCE [LARGE SCALE GENOMIC DNA]</scope>
    <source>
        <strain evidence="3 4">SJW1-2</strain>
    </source>
</reference>
<evidence type="ECO:0000256" key="1">
    <source>
        <dbReference type="SAM" id="Phobius"/>
    </source>
</evidence>
<accession>A0A2K3V103</accession>